<organism evidence="1 2">
    <name type="scientific">Paraburkholderia fungorum</name>
    <dbReference type="NCBI Taxonomy" id="134537"/>
    <lineage>
        <taxon>Bacteria</taxon>
        <taxon>Pseudomonadati</taxon>
        <taxon>Pseudomonadota</taxon>
        <taxon>Betaproteobacteria</taxon>
        <taxon>Burkholderiales</taxon>
        <taxon>Burkholderiaceae</taxon>
        <taxon>Paraburkholderia</taxon>
    </lineage>
</organism>
<evidence type="ECO:0000313" key="1">
    <source>
        <dbReference type="EMBL" id="MBB6204484.1"/>
    </source>
</evidence>
<name>A0AAW3V0Q3_9BURK</name>
<dbReference type="EMBL" id="JACIIK010000009">
    <property type="protein sequence ID" value="MBB6204484.1"/>
    <property type="molecule type" value="Genomic_DNA"/>
</dbReference>
<comment type="caution">
    <text evidence="1">The sequence shown here is derived from an EMBL/GenBank/DDBJ whole genome shotgun (WGS) entry which is preliminary data.</text>
</comment>
<reference evidence="1 2" key="1">
    <citation type="submission" date="2020-08" db="EMBL/GenBank/DDBJ databases">
        <title>Genomic Encyclopedia of Type Strains, Phase IV (KMG-V): Genome sequencing to study the core and pangenomes of soil and plant-associated prokaryotes.</title>
        <authorList>
            <person name="Whitman W."/>
        </authorList>
    </citation>
    <scope>NUCLEOTIDE SEQUENCE [LARGE SCALE GENOMIC DNA]</scope>
    <source>
        <strain evidence="1 2">SEMIA 4013</strain>
    </source>
</reference>
<evidence type="ECO:0000313" key="2">
    <source>
        <dbReference type="Proteomes" id="UP000518681"/>
    </source>
</evidence>
<dbReference type="Proteomes" id="UP000518681">
    <property type="component" value="Unassembled WGS sequence"/>
</dbReference>
<protein>
    <submittedName>
        <fullName evidence="1">Uncharacterized protein</fullName>
    </submittedName>
</protein>
<proteinExistence type="predicted"/>
<sequence length="90" mass="9997">MDVLYAASFNFMPTDHLGKEVEGVPTLVRAFAVTGETRQSWILEGGLKVRKKHMVLELTDFSAGLFQSLDAACRSIQARRIVREAERTAG</sequence>
<gene>
    <name evidence="1" type="ORF">GGD69_005378</name>
</gene>
<dbReference type="AlphaFoldDB" id="A0AAW3V0Q3"/>
<dbReference type="RefSeq" id="WP_183801108.1">
    <property type="nucleotide sequence ID" value="NZ_JACIII010000013.1"/>
</dbReference>
<accession>A0AAW3V0Q3</accession>